<dbReference type="PANTHER" id="PTHR45656">
    <property type="entry name" value="PROTEIN CBR-CLEC-78"/>
    <property type="match status" value="1"/>
</dbReference>
<dbReference type="Gene3D" id="2.10.70.10">
    <property type="entry name" value="Complement Module, domain 1"/>
    <property type="match status" value="4"/>
</dbReference>
<name>A0A493SXI0_ANAPP</name>
<evidence type="ECO:0000256" key="3">
    <source>
        <dbReference type="ARBA" id="ARBA00022737"/>
    </source>
</evidence>
<keyword evidence="8" id="KW-1185">Reference proteome</keyword>
<feature type="domain" description="Sushi" evidence="6">
    <location>
        <begin position="101"/>
        <end position="164"/>
    </location>
</feature>
<keyword evidence="2" id="KW-0732">Signal</keyword>
<protein>
    <recommendedName>
        <fullName evidence="6">Sushi domain-containing protein</fullName>
    </recommendedName>
</protein>
<dbReference type="SUPFAM" id="SSF57535">
    <property type="entry name" value="Complement control module/SCR domain"/>
    <property type="match status" value="5"/>
</dbReference>
<keyword evidence="1 5" id="KW-0768">Sushi</keyword>
<dbReference type="CDD" id="cd00033">
    <property type="entry name" value="CCP"/>
    <property type="match status" value="4"/>
</dbReference>
<dbReference type="SMART" id="SM00032">
    <property type="entry name" value="CCP"/>
    <property type="match status" value="3"/>
</dbReference>
<keyword evidence="4 5" id="KW-1015">Disulfide bond</keyword>
<feature type="domain" description="Sushi" evidence="6">
    <location>
        <begin position="167"/>
        <end position="224"/>
    </location>
</feature>
<reference evidence="7" key="3">
    <citation type="submission" date="2025-09" db="UniProtKB">
        <authorList>
            <consortium name="Ensembl"/>
        </authorList>
    </citation>
    <scope>IDENTIFICATION</scope>
</reference>
<dbReference type="InterPro" id="IPR051277">
    <property type="entry name" value="SEZ6_CSMD_C4BPB_Regulators"/>
</dbReference>
<dbReference type="FunFam" id="2.10.70.10:FF:000014">
    <property type="entry name" value="Membrane cofactor protein"/>
    <property type="match status" value="2"/>
</dbReference>
<evidence type="ECO:0000256" key="5">
    <source>
        <dbReference type="PROSITE-ProRule" id="PRU00302"/>
    </source>
</evidence>
<reference evidence="7" key="2">
    <citation type="submission" date="2025-08" db="UniProtKB">
        <authorList>
            <consortium name="Ensembl"/>
        </authorList>
    </citation>
    <scope>IDENTIFICATION</scope>
</reference>
<dbReference type="Pfam" id="PF00084">
    <property type="entry name" value="Sushi"/>
    <property type="match status" value="4"/>
</dbReference>
<dbReference type="Proteomes" id="UP000016666">
    <property type="component" value="Chromosome 27"/>
</dbReference>
<dbReference type="GeneTree" id="ENSGT00940000164219"/>
<feature type="domain" description="Sushi" evidence="6">
    <location>
        <begin position="1"/>
        <end position="46"/>
    </location>
</feature>
<dbReference type="Ensembl" id="ENSAPLT00000029606.1">
    <property type="protein sequence ID" value="ENSAPLP00000018334.1"/>
    <property type="gene ID" value="ENSAPLG00000018131.1"/>
</dbReference>
<evidence type="ECO:0000256" key="4">
    <source>
        <dbReference type="ARBA" id="ARBA00023157"/>
    </source>
</evidence>
<evidence type="ECO:0000313" key="7">
    <source>
        <dbReference type="Ensembl" id="ENSAPLP00000018334.1"/>
    </source>
</evidence>
<evidence type="ECO:0000313" key="8">
    <source>
        <dbReference type="Proteomes" id="UP000016666"/>
    </source>
</evidence>
<evidence type="ECO:0000259" key="6">
    <source>
        <dbReference type="PROSITE" id="PS50923"/>
    </source>
</evidence>
<feature type="domain" description="Sushi" evidence="6">
    <location>
        <begin position="225"/>
        <end position="284"/>
    </location>
</feature>
<proteinExistence type="predicted"/>
<evidence type="ECO:0000256" key="1">
    <source>
        <dbReference type="ARBA" id="ARBA00022659"/>
    </source>
</evidence>
<feature type="disulfide bond" evidence="5">
    <location>
        <begin position="255"/>
        <end position="282"/>
    </location>
</feature>
<sequence length="338" mass="36658">TNASYPVGSQVPYRCRPGYVGVSDKSFMVTCLPNNTWAWDPDFCIGECPPRPAAMGYKGVMVRGDSIFSFLRYRLVGRPSAQCVLVNNDVAWDKVPFCEIIPCEPPPVIVNGLFSGAQTEYVFGLAVTYTCNEGFSLIGSSTIYCTADAESNGIWSGPAPECKGRLVRCENPVVENGKKLTGFVEQYTYGDTVAFECLPGYFMNGSHTAKCDADNNWNPPLPKFIRCPPPYIKNGKSKSAARYIYRAGASVSFTCNPGYTLQGSPTSTCQADSRWSPPLPECKKGKCPSGCASGAAVGGELPPVCSLFHEKVRPGGICPCCPSQSKVLPEREKQLRRI</sequence>
<accession>A0A493SXI0</accession>
<comment type="caution">
    <text evidence="5">Lacks conserved residue(s) required for the propagation of feature annotation.</text>
</comment>
<keyword evidence="3" id="KW-0677">Repeat</keyword>
<organism evidence="7 8">
    <name type="scientific">Anas platyrhynchos platyrhynchos</name>
    <name type="common">Northern mallard</name>
    <dbReference type="NCBI Taxonomy" id="8840"/>
    <lineage>
        <taxon>Eukaryota</taxon>
        <taxon>Metazoa</taxon>
        <taxon>Chordata</taxon>
        <taxon>Craniata</taxon>
        <taxon>Vertebrata</taxon>
        <taxon>Euteleostomi</taxon>
        <taxon>Archelosauria</taxon>
        <taxon>Archosauria</taxon>
        <taxon>Dinosauria</taxon>
        <taxon>Saurischia</taxon>
        <taxon>Theropoda</taxon>
        <taxon>Coelurosauria</taxon>
        <taxon>Aves</taxon>
        <taxon>Neognathae</taxon>
        <taxon>Galloanserae</taxon>
        <taxon>Anseriformes</taxon>
        <taxon>Anatidae</taxon>
        <taxon>Anatinae</taxon>
        <taxon>Anas</taxon>
    </lineage>
</organism>
<dbReference type="InterPro" id="IPR035976">
    <property type="entry name" value="Sushi/SCR/CCP_sf"/>
</dbReference>
<dbReference type="AlphaFoldDB" id="A0A493SXI0"/>
<dbReference type="PANTHER" id="PTHR45656:SF4">
    <property type="entry name" value="PROTEIN CBR-CLEC-78"/>
    <property type="match status" value="1"/>
</dbReference>
<dbReference type="PROSITE" id="PS50923">
    <property type="entry name" value="SUSHI"/>
    <property type="match status" value="4"/>
</dbReference>
<evidence type="ECO:0000256" key="2">
    <source>
        <dbReference type="ARBA" id="ARBA00022729"/>
    </source>
</evidence>
<reference evidence="7 8" key="1">
    <citation type="submission" date="2017-10" db="EMBL/GenBank/DDBJ databases">
        <title>A new Pekin duck reference genome.</title>
        <authorList>
            <person name="Hou Z.-C."/>
            <person name="Zhou Z.-K."/>
            <person name="Zhu F."/>
            <person name="Hou S.-S."/>
        </authorList>
    </citation>
    <scope>NUCLEOTIDE SEQUENCE [LARGE SCALE GENOMIC DNA]</scope>
</reference>
<dbReference type="InterPro" id="IPR000436">
    <property type="entry name" value="Sushi_SCR_CCP_dom"/>
</dbReference>